<reference evidence="1" key="1">
    <citation type="journal article" date="2023" name="G3 (Bethesda)">
        <title>A reference genome for the long-term kleptoplast-retaining sea slug Elysia crispata morphotype clarki.</title>
        <authorList>
            <person name="Eastman K.E."/>
            <person name="Pendleton A.L."/>
            <person name="Shaikh M.A."/>
            <person name="Suttiyut T."/>
            <person name="Ogas R."/>
            <person name="Tomko P."/>
            <person name="Gavelis G."/>
            <person name="Widhalm J.R."/>
            <person name="Wisecaver J.H."/>
        </authorList>
    </citation>
    <scope>NUCLEOTIDE SEQUENCE</scope>
    <source>
        <strain evidence="1">ECLA1</strain>
    </source>
</reference>
<accession>A0AAE1DIM4</accession>
<evidence type="ECO:0000313" key="1">
    <source>
        <dbReference type="EMBL" id="KAK3771195.1"/>
    </source>
</evidence>
<evidence type="ECO:0000313" key="2">
    <source>
        <dbReference type="Proteomes" id="UP001283361"/>
    </source>
</evidence>
<dbReference type="Proteomes" id="UP001283361">
    <property type="component" value="Unassembled WGS sequence"/>
</dbReference>
<organism evidence="1 2">
    <name type="scientific">Elysia crispata</name>
    <name type="common">lettuce slug</name>
    <dbReference type="NCBI Taxonomy" id="231223"/>
    <lineage>
        <taxon>Eukaryota</taxon>
        <taxon>Metazoa</taxon>
        <taxon>Spiralia</taxon>
        <taxon>Lophotrochozoa</taxon>
        <taxon>Mollusca</taxon>
        <taxon>Gastropoda</taxon>
        <taxon>Heterobranchia</taxon>
        <taxon>Euthyneura</taxon>
        <taxon>Panpulmonata</taxon>
        <taxon>Sacoglossa</taxon>
        <taxon>Placobranchoidea</taxon>
        <taxon>Plakobranchidae</taxon>
        <taxon>Elysia</taxon>
    </lineage>
</organism>
<protein>
    <submittedName>
        <fullName evidence="1">Uncharacterized protein</fullName>
    </submittedName>
</protein>
<keyword evidence="2" id="KW-1185">Reference proteome</keyword>
<comment type="caution">
    <text evidence="1">The sequence shown here is derived from an EMBL/GenBank/DDBJ whole genome shotgun (WGS) entry which is preliminary data.</text>
</comment>
<proteinExistence type="predicted"/>
<dbReference type="AlphaFoldDB" id="A0AAE1DIM4"/>
<dbReference type="EMBL" id="JAWDGP010003764">
    <property type="protein sequence ID" value="KAK3771195.1"/>
    <property type="molecule type" value="Genomic_DNA"/>
</dbReference>
<gene>
    <name evidence="1" type="ORF">RRG08_053342</name>
</gene>
<sequence length="89" mass="10451">MEIVQRQTFTRPCGDTPAMLWPLEVTKTPLDCYYNWLALAVPIADQFLHEALTDRDLWSVTMDQFHCSLMDGWHCERTDNTFSLKDLKK</sequence>
<name>A0AAE1DIM4_9GAST</name>